<dbReference type="AlphaFoldDB" id="A0AAV2L7N8"/>
<keyword evidence="2" id="KW-1185">Reference proteome</keyword>
<protein>
    <submittedName>
        <fullName evidence="1">Uncharacterized protein</fullName>
    </submittedName>
</protein>
<organism evidence="1 2">
    <name type="scientific">Knipowitschia caucasica</name>
    <name type="common">Caucasian dwarf goby</name>
    <name type="synonym">Pomatoschistus caucasicus</name>
    <dbReference type="NCBI Taxonomy" id="637954"/>
    <lineage>
        <taxon>Eukaryota</taxon>
        <taxon>Metazoa</taxon>
        <taxon>Chordata</taxon>
        <taxon>Craniata</taxon>
        <taxon>Vertebrata</taxon>
        <taxon>Euteleostomi</taxon>
        <taxon>Actinopterygii</taxon>
        <taxon>Neopterygii</taxon>
        <taxon>Teleostei</taxon>
        <taxon>Neoteleostei</taxon>
        <taxon>Acanthomorphata</taxon>
        <taxon>Gobiaria</taxon>
        <taxon>Gobiiformes</taxon>
        <taxon>Gobioidei</taxon>
        <taxon>Gobiidae</taxon>
        <taxon>Gobiinae</taxon>
        <taxon>Knipowitschia</taxon>
    </lineage>
</organism>
<name>A0AAV2L7N8_KNICA</name>
<reference evidence="1 2" key="1">
    <citation type="submission" date="2024-04" db="EMBL/GenBank/DDBJ databases">
        <authorList>
            <person name="Waldvogel A.-M."/>
            <person name="Schoenle A."/>
        </authorList>
    </citation>
    <scope>NUCLEOTIDE SEQUENCE [LARGE SCALE GENOMIC DNA]</scope>
</reference>
<evidence type="ECO:0000313" key="2">
    <source>
        <dbReference type="Proteomes" id="UP001497482"/>
    </source>
</evidence>
<evidence type="ECO:0000313" key="1">
    <source>
        <dbReference type="EMBL" id="CAL1598337.1"/>
    </source>
</evidence>
<dbReference type="Proteomes" id="UP001497482">
    <property type="component" value="Chromosome 22"/>
</dbReference>
<accession>A0AAV2L7N8</accession>
<gene>
    <name evidence="1" type="ORF">KC01_LOCUS26740</name>
</gene>
<dbReference type="EMBL" id="OZ035844">
    <property type="protein sequence ID" value="CAL1598337.1"/>
    <property type="molecule type" value="Genomic_DNA"/>
</dbReference>
<proteinExistence type="predicted"/>
<sequence>MKASIPTVLQAQAALSLYLELSYRTLQWQNDHLLTSVTKCDGEIQINSCQSGGPRGEALRRWGVGRFIAASLGLVMQSYVQY</sequence>